<protein>
    <submittedName>
        <fullName evidence="1">Uncharacterized protein</fullName>
    </submittedName>
</protein>
<dbReference type="CDD" id="cd00303">
    <property type="entry name" value="retropepsin_like"/>
    <property type="match status" value="1"/>
</dbReference>
<dbReference type="InParanoid" id="A0A067PM32"/>
<dbReference type="EMBL" id="KL197742">
    <property type="protein sequence ID" value="KDQ52152.1"/>
    <property type="molecule type" value="Genomic_DNA"/>
</dbReference>
<dbReference type="Pfam" id="PF08284">
    <property type="entry name" value="RVP_2"/>
    <property type="match status" value="1"/>
</dbReference>
<dbReference type="SUPFAM" id="SSF50630">
    <property type="entry name" value="Acid proteases"/>
    <property type="match status" value="1"/>
</dbReference>
<dbReference type="STRING" id="933084.A0A067PM32"/>
<sequence>MCCYVNIEGVSVFALLDSGSTTDSLSPGFAAIAKIPVSELEEPVLLQLGCVGSRSTIQFGTTVEIQFGLNTIRHYFDIVNIDRYDTVLGMAFMVHLSSSTANANNNNKESYNSHRPPMDPDITKEIPPESDDFCIDPELRQKLRKKWTEQCMDLLGTIPLELPLLREINHKIPLIDENKRYAYHLPRCVEALKPQLRVKIDRYLRAGWWEEATVPQAAPMLMLTKP</sequence>
<evidence type="ECO:0000313" key="2">
    <source>
        <dbReference type="Proteomes" id="UP000027265"/>
    </source>
</evidence>
<name>A0A067PM32_9AGAM</name>
<reference evidence="2" key="1">
    <citation type="journal article" date="2014" name="Proc. Natl. Acad. Sci. U.S.A.">
        <title>Extensive sampling of basidiomycete genomes demonstrates inadequacy of the white-rot/brown-rot paradigm for wood decay fungi.</title>
        <authorList>
            <person name="Riley R."/>
            <person name="Salamov A.A."/>
            <person name="Brown D.W."/>
            <person name="Nagy L.G."/>
            <person name="Floudas D."/>
            <person name="Held B.W."/>
            <person name="Levasseur A."/>
            <person name="Lombard V."/>
            <person name="Morin E."/>
            <person name="Otillar R."/>
            <person name="Lindquist E.A."/>
            <person name="Sun H."/>
            <person name="LaButti K.M."/>
            <person name="Schmutz J."/>
            <person name="Jabbour D."/>
            <person name="Luo H."/>
            <person name="Baker S.E."/>
            <person name="Pisabarro A.G."/>
            <person name="Walton J.D."/>
            <person name="Blanchette R.A."/>
            <person name="Henrissat B."/>
            <person name="Martin F."/>
            <person name="Cullen D."/>
            <person name="Hibbett D.S."/>
            <person name="Grigoriev I.V."/>
        </authorList>
    </citation>
    <scope>NUCLEOTIDE SEQUENCE [LARGE SCALE GENOMIC DNA]</scope>
    <source>
        <strain evidence="2">MUCL 33604</strain>
    </source>
</reference>
<dbReference type="Proteomes" id="UP000027265">
    <property type="component" value="Unassembled WGS sequence"/>
</dbReference>
<dbReference type="AlphaFoldDB" id="A0A067PM32"/>
<proteinExistence type="predicted"/>
<gene>
    <name evidence="1" type="ORF">JAAARDRAFT_139284</name>
</gene>
<organism evidence="1 2">
    <name type="scientific">Jaapia argillacea MUCL 33604</name>
    <dbReference type="NCBI Taxonomy" id="933084"/>
    <lineage>
        <taxon>Eukaryota</taxon>
        <taxon>Fungi</taxon>
        <taxon>Dikarya</taxon>
        <taxon>Basidiomycota</taxon>
        <taxon>Agaricomycotina</taxon>
        <taxon>Agaricomycetes</taxon>
        <taxon>Agaricomycetidae</taxon>
        <taxon>Jaapiales</taxon>
        <taxon>Jaapiaceae</taxon>
        <taxon>Jaapia</taxon>
    </lineage>
</organism>
<dbReference type="InterPro" id="IPR021109">
    <property type="entry name" value="Peptidase_aspartic_dom_sf"/>
</dbReference>
<keyword evidence="2" id="KW-1185">Reference proteome</keyword>
<feature type="non-terminal residue" evidence="1">
    <location>
        <position position="226"/>
    </location>
</feature>
<dbReference type="Gene3D" id="2.40.70.10">
    <property type="entry name" value="Acid Proteases"/>
    <property type="match status" value="1"/>
</dbReference>
<dbReference type="OrthoDB" id="2886503at2759"/>
<accession>A0A067PM32</accession>
<evidence type="ECO:0000313" key="1">
    <source>
        <dbReference type="EMBL" id="KDQ52152.1"/>
    </source>
</evidence>
<dbReference type="HOGENOM" id="CLU_047281_1_0_1"/>